<sequence length="230" mass="25130">MTQGHVLLVDDEPALISVLQPVLKAAGYTVKIAGDGHSAISGVIAHDPDLVLLDLGLPDMDGKEVIRVIRKSSQVPIIVVSARHQEAEKIAALDEGADDYVNKPFEIGELMARMRVAVRRYAAQPANAAVFRGGPLKIDFARREVELMGEPVKLSPKEYMLLHALARNAGQVVTHKRLLAAGWNNSTADLQYLRVYMGLLRQKLEENPSEPELIITEPGVGYRLIVSDVG</sequence>
<organism evidence="6 7">
    <name type="scientific">Novosphingobium subterraneum</name>
    <dbReference type="NCBI Taxonomy" id="48936"/>
    <lineage>
        <taxon>Bacteria</taxon>
        <taxon>Pseudomonadati</taxon>
        <taxon>Pseudomonadota</taxon>
        <taxon>Alphaproteobacteria</taxon>
        <taxon>Sphingomonadales</taxon>
        <taxon>Sphingomonadaceae</taxon>
        <taxon>Novosphingobium</taxon>
    </lineage>
</organism>
<dbReference type="PROSITE" id="PS51755">
    <property type="entry name" value="OMPR_PHOB"/>
    <property type="match status" value="1"/>
</dbReference>
<dbReference type="SMART" id="SM00448">
    <property type="entry name" value="REC"/>
    <property type="match status" value="1"/>
</dbReference>
<dbReference type="GO" id="GO:0000976">
    <property type="term" value="F:transcription cis-regulatory region binding"/>
    <property type="evidence" value="ECO:0007669"/>
    <property type="project" value="TreeGrafter"/>
</dbReference>
<dbReference type="GO" id="GO:0000156">
    <property type="term" value="F:phosphorelay response regulator activity"/>
    <property type="evidence" value="ECO:0007669"/>
    <property type="project" value="TreeGrafter"/>
</dbReference>
<dbReference type="Gene3D" id="6.10.250.690">
    <property type="match status" value="1"/>
</dbReference>
<dbReference type="Gene3D" id="1.10.10.10">
    <property type="entry name" value="Winged helix-like DNA-binding domain superfamily/Winged helix DNA-binding domain"/>
    <property type="match status" value="1"/>
</dbReference>
<dbReference type="Proteomes" id="UP000031338">
    <property type="component" value="Unassembled WGS sequence"/>
</dbReference>
<dbReference type="SUPFAM" id="SSF52172">
    <property type="entry name" value="CheY-like"/>
    <property type="match status" value="1"/>
</dbReference>
<dbReference type="GO" id="GO:0032993">
    <property type="term" value="C:protein-DNA complex"/>
    <property type="evidence" value="ECO:0007669"/>
    <property type="project" value="TreeGrafter"/>
</dbReference>
<protein>
    <submittedName>
        <fullName evidence="6">Two component transcriptional regulator</fullName>
    </submittedName>
</protein>
<proteinExistence type="predicted"/>
<dbReference type="InterPro" id="IPR001867">
    <property type="entry name" value="OmpR/PhoB-type_DNA-bd"/>
</dbReference>
<name>A0A0B8ZXA9_9SPHN</name>
<dbReference type="Pfam" id="PF00072">
    <property type="entry name" value="Response_reg"/>
    <property type="match status" value="1"/>
</dbReference>
<dbReference type="Pfam" id="PF00486">
    <property type="entry name" value="Trans_reg_C"/>
    <property type="match status" value="1"/>
</dbReference>
<evidence type="ECO:0000256" key="3">
    <source>
        <dbReference type="PROSITE-ProRule" id="PRU01091"/>
    </source>
</evidence>
<feature type="domain" description="OmpR/PhoB-type" evidence="5">
    <location>
        <begin position="128"/>
        <end position="226"/>
    </location>
</feature>
<evidence type="ECO:0000256" key="1">
    <source>
        <dbReference type="ARBA" id="ARBA00023125"/>
    </source>
</evidence>
<dbReference type="InterPro" id="IPR011006">
    <property type="entry name" value="CheY-like_superfamily"/>
</dbReference>
<dbReference type="GO" id="GO:0006355">
    <property type="term" value="P:regulation of DNA-templated transcription"/>
    <property type="evidence" value="ECO:0007669"/>
    <property type="project" value="InterPro"/>
</dbReference>
<dbReference type="InterPro" id="IPR001789">
    <property type="entry name" value="Sig_transdc_resp-reg_receiver"/>
</dbReference>
<evidence type="ECO:0000313" key="6">
    <source>
        <dbReference type="EMBL" id="KHS42918.1"/>
    </source>
</evidence>
<feature type="modified residue" description="4-aspartylphosphate" evidence="2">
    <location>
        <position position="54"/>
    </location>
</feature>
<reference evidence="6 7" key="1">
    <citation type="submission" date="2014-10" db="EMBL/GenBank/DDBJ databases">
        <title>Draft genome sequence of Novosphingobium subterraneum DSM 12447.</title>
        <authorList>
            <person name="Gan H.M."/>
            <person name="Gan H.Y."/>
            <person name="Savka M.A."/>
        </authorList>
    </citation>
    <scope>NUCLEOTIDE SEQUENCE [LARGE SCALE GENOMIC DNA]</scope>
    <source>
        <strain evidence="6 7">DSM 12447</strain>
    </source>
</reference>
<evidence type="ECO:0000259" key="4">
    <source>
        <dbReference type="PROSITE" id="PS50110"/>
    </source>
</evidence>
<comment type="caution">
    <text evidence="6">The sequence shown here is derived from an EMBL/GenBank/DDBJ whole genome shotgun (WGS) entry which is preliminary data.</text>
</comment>
<evidence type="ECO:0000256" key="2">
    <source>
        <dbReference type="PROSITE-ProRule" id="PRU00169"/>
    </source>
</evidence>
<dbReference type="RefSeq" id="WP_039337550.1">
    <property type="nucleotide sequence ID" value="NZ_JRVC01000024.1"/>
</dbReference>
<dbReference type="PROSITE" id="PS50110">
    <property type="entry name" value="RESPONSE_REGULATORY"/>
    <property type="match status" value="1"/>
</dbReference>
<dbReference type="EMBL" id="JRVC01000024">
    <property type="protein sequence ID" value="KHS42918.1"/>
    <property type="molecule type" value="Genomic_DNA"/>
</dbReference>
<dbReference type="PATRIC" id="fig|48936.3.peg.3973"/>
<dbReference type="AlphaFoldDB" id="A0A0B8ZXA9"/>
<feature type="domain" description="Response regulatory" evidence="4">
    <location>
        <begin position="5"/>
        <end position="118"/>
    </location>
</feature>
<dbReference type="STRING" id="48936.NJ75_03939"/>
<keyword evidence="7" id="KW-1185">Reference proteome</keyword>
<dbReference type="PANTHER" id="PTHR48111:SF50">
    <property type="entry name" value="KDP OPERON TRANSCRIPTIONAL REGULATORY PROTEIN KDPE"/>
    <property type="match status" value="1"/>
</dbReference>
<evidence type="ECO:0000259" key="5">
    <source>
        <dbReference type="PROSITE" id="PS51755"/>
    </source>
</evidence>
<dbReference type="InterPro" id="IPR039420">
    <property type="entry name" value="WalR-like"/>
</dbReference>
<dbReference type="InterPro" id="IPR036388">
    <property type="entry name" value="WH-like_DNA-bd_sf"/>
</dbReference>
<dbReference type="Gene3D" id="3.40.50.2300">
    <property type="match status" value="1"/>
</dbReference>
<evidence type="ECO:0000313" key="7">
    <source>
        <dbReference type="Proteomes" id="UP000031338"/>
    </source>
</evidence>
<dbReference type="GO" id="GO:0005829">
    <property type="term" value="C:cytosol"/>
    <property type="evidence" value="ECO:0007669"/>
    <property type="project" value="TreeGrafter"/>
</dbReference>
<dbReference type="SMART" id="SM00862">
    <property type="entry name" value="Trans_reg_C"/>
    <property type="match status" value="1"/>
</dbReference>
<dbReference type="CDD" id="cd00383">
    <property type="entry name" value="trans_reg_C"/>
    <property type="match status" value="1"/>
</dbReference>
<keyword evidence="2" id="KW-0597">Phosphoprotein</keyword>
<keyword evidence="1 3" id="KW-0238">DNA-binding</keyword>
<dbReference type="PANTHER" id="PTHR48111">
    <property type="entry name" value="REGULATOR OF RPOS"/>
    <property type="match status" value="1"/>
</dbReference>
<accession>A0A0B8ZXA9</accession>
<feature type="DNA-binding region" description="OmpR/PhoB-type" evidence="3">
    <location>
        <begin position="128"/>
        <end position="226"/>
    </location>
</feature>
<gene>
    <name evidence="6" type="ORF">NJ75_03939</name>
</gene>